<gene>
    <name evidence="3" type="ORF">J2S42_003877</name>
</gene>
<accession>A0AAE3W053</accession>
<dbReference type="GO" id="GO:0009307">
    <property type="term" value="P:DNA restriction-modification system"/>
    <property type="evidence" value="ECO:0007669"/>
    <property type="project" value="InterPro"/>
</dbReference>
<dbReference type="InterPro" id="IPR007560">
    <property type="entry name" value="Restrct_endonuc_IV_Mrr"/>
</dbReference>
<evidence type="ECO:0000259" key="1">
    <source>
        <dbReference type="Pfam" id="PF04471"/>
    </source>
</evidence>
<dbReference type="Gene3D" id="2.30.280.20">
    <property type="match status" value="1"/>
</dbReference>
<evidence type="ECO:0000313" key="3">
    <source>
        <dbReference type="EMBL" id="MDQ0367208.1"/>
    </source>
</evidence>
<dbReference type="InterPro" id="IPR011856">
    <property type="entry name" value="tRNA_endonuc-like_dom_sf"/>
</dbReference>
<organism evidence="3 4">
    <name type="scientific">Catenuloplanes indicus</name>
    <dbReference type="NCBI Taxonomy" id="137267"/>
    <lineage>
        <taxon>Bacteria</taxon>
        <taxon>Bacillati</taxon>
        <taxon>Actinomycetota</taxon>
        <taxon>Actinomycetes</taxon>
        <taxon>Micromonosporales</taxon>
        <taxon>Micromonosporaceae</taxon>
        <taxon>Catenuloplanes</taxon>
    </lineage>
</organism>
<dbReference type="Gene3D" id="3.40.1350.10">
    <property type="match status" value="1"/>
</dbReference>
<keyword evidence="4" id="KW-1185">Reference proteome</keyword>
<evidence type="ECO:0008006" key="5">
    <source>
        <dbReference type="Google" id="ProtNLM"/>
    </source>
</evidence>
<dbReference type="EMBL" id="JAUSUZ010000001">
    <property type="protein sequence ID" value="MDQ0367208.1"/>
    <property type="molecule type" value="Genomic_DNA"/>
</dbReference>
<feature type="domain" description="Restriction endonuclease type IV Mrr" evidence="1">
    <location>
        <begin position="258"/>
        <end position="375"/>
    </location>
</feature>
<dbReference type="GO" id="GO:0004519">
    <property type="term" value="F:endonuclease activity"/>
    <property type="evidence" value="ECO:0007669"/>
    <property type="project" value="InterPro"/>
</dbReference>
<protein>
    <recommendedName>
        <fullName evidence="5">Restriction endonuclease</fullName>
    </recommendedName>
</protein>
<evidence type="ECO:0000313" key="4">
    <source>
        <dbReference type="Proteomes" id="UP001240236"/>
    </source>
</evidence>
<name>A0AAE3W053_9ACTN</name>
<dbReference type="Pfam" id="PF04471">
    <property type="entry name" value="Mrr_cat"/>
    <property type="match status" value="1"/>
</dbReference>
<dbReference type="InterPro" id="IPR041409">
    <property type="entry name" value="RE_AspBHI_N"/>
</dbReference>
<sequence>MTLPGSPVPFEALSRADLVIDAEYAGGRAGNASDDPLQRLLPVGNQGGFRYSGSPARGSVKLVVLYTSGGNPDWPDALDEKTGLFTYYGDNRTPGGLLHRTPRSGNLILQRAFEATHADDTARREVPPFLLFAKAGAKGRTVSFRGLLAPGAANLAADDDLQAIWRSTGGKRFQNYRAHFTVLNVPVIDRHWIDRVLAGEPLADSCPRAWSEWVRGRAYDALVAPATQVVRSRADQTPADETGRQMLATMRQHFEGRWTDFEACAVELWRMMAPNTGTTMVTRASRDFGRDAVGIYHLGPVADRIPLDFALEAKCYAPDKSVGVRETSRLISRIRHRMFGVLVTTSFVHDQAYREIREDAHPIVVICGRDIVDLLRAKGYGNPAAVAAWLNSAFPARMDFGWAQDPA</sequence>
<dbReference type="RefSeq" id="WP_307241095.1">
    <property type="nucleotide sequence ID" value="NZ_JAUSUZ010000001.1"/>
</dbReference>
<dbReference type="AlphaFoldDB" id="A0AAE3W053"/>
<dbReference type="Proteomes" id="UP001240236">
    <property type="component" value="Unassembled WGS sequence"/>
</dbReference>
<evidence type="ECO:0000259" key="2">
    <source>
        <dbReference type="Pfam" id="PF18062"/>
    </source>
</evidence>
<proteinExistence type="predicted"/>
<comment type="caution">
    <text evidence="3">The sequence shown here is derived from an EMBL/GenBank/DDBJ whole genome shotgun (WGS) entry which is preliminary data.</text>
</comment>
<dbReference type="GO" id="GO:0003677">
    <property type="term" value="F:DNA binding"/>
    <property type="evidence" value="ECO:0007669"/>
    <property type="project" value="InterPro"/>
</dbReference>
<reference evidence="3 4" key="1">
    <citation type="submission" date="2023-07" db="EMBL/GenBank/DDBJ databases">
        <title>Sequencing the genomes of 1000 actinobacteria strains.</title>
        <authorList>
            <person name="Klenk H.-P."/>
        </authorList>
    </citation>
    <scope>NUCLEOTIDE SEQUENCE [LARGE SCALE GENOMIC DNA]</scope>
    <source>
        <strain evidence="3 4">DSM 44709</strain>
    </source>
</reference>
<feature type="domain" description="Restriction endonuclease AspBHI N-terminal" evidence="2">
    <location>
        <begin position="30"/>
        <end position="216"/>
    </location>
</feature>
<dbReference type="Pfam" id="PF18062">
    <property type="entry name" value="RE_AspBHI_N"/>
    <property type="match status" value="1"/>
</dbReference>